<evidence type="ECO:0000259" key="1">
    <source>
        <dbReference type="Pfam" id="PF12705"/>
    </source>
</evidence>
<name>A0A7U6GJN8_9GAMM</name>
<dbReference type="SUPFAM" id="SSF52540">
    <property type="entry name" value="P-loop containing nucleoside triphosphate hydrolases"/>
    <property type="match status" value="1"/>
</dbReference>
<gene>
    <name evidence="2" type="ORF">TBH_C2029</name>
</gene>
<protein>
    <submittedName>
        <fullName evidence="2">ATP-dependent nuclease subunit B</fullName>
    </submittedName>
</protein>
<evidence type="ECO:0000313" key="3">
    <source>
        <dbReference type="Proteomes" id="UP000031631"/>
    </source>
</evidence>
<dbReference type="InterPro" id="IPR038726">
    <property type="entry name" value="PDDEXK_AddAB-type"/>
</dbReference>
<dbReference type="InterPro" id="IPR011604">
    <property type="entry name" value="PDDEXK-like_dom_sf"/>
</dbReference>
<feature type="domain" description="PD-(D/E)XK endonuclease-like" evidence="1">
    <location>
        <begin position="627"/>
        <end position="897"/>
    </location>
</feature>
<accession>A0A7U6GJN8</accession>
<dbReference type="AlphaFoldDB" id="A0A7U6GJN8"/>
<dbReference type="KEGG" id="tbn:TBH_C2029"/>
<dbReference type="EMBL" id="AP012273">
    <property type="protein sequence ID" value="BAO44943.1"/>
    <property type="molecule type" value="Genomic_DNA"/>
</dbReference>
<dbReference type="InterPro" id="IPR019925">
    <property type="entry name" value="DNA_repair_protein_predicted"/>
</dbReference>
<evidence type="ECO:0000313" key="2">
    <source>
        <dbReference type="EMBL" id="BAO44943.1"/>
    </source>
</evidence>
<dbReference type="Proteomes" id="UP000031631">
    <property type="component" value="Chromosome"/>
</dbReference>
<dbReference type="InterPro" id="IPR027417">
    <property type="entry name" value="P-loop_NTPase"/>
</dbReference>
<sequence length="908" mass="101315">MNAVQADPVMERRELMDHMARGALVLTGNARLSRSLLAEYENSKMAEGAAAWATPSVLPWQSWLQQCWEETVLASPGELPQVLDDAQARWLWKQVLDRDPQAGLLSHNALIRQLQKSWRLLHDWCLDPDQEDFGQSADSAAFQKLARGFVRECRAGAGITEAEMPGVLAEYLADADIRLPGEILLLGFSVLTPAQGHLLEVLKALGVDARRVRLKGRQGQARLCQLADPRQELEMAAAWARGLLLDQPELSLGIVIPDLQNRYQEVVHCMNKALEPKALLPGCRPSHSAWNISLGRPLAEYAPVTAAMGLLSLMRGTLSLEQVETLMRSPYVAGGRDETVSRGWLVYRLRDTGRDRFGLGSLLYQARMCHGDTGEPRPWYCEALGKALAELAELRKENGSGPRKPSAWVEIFSTWLEAAGWMAGISLDSVEYQVVERWKRVLSSFRSLDRVAQELSIGDALDELRRMARDTVFQPRYPSAPLQVLGLFEVTELAFDKLWVMGMHETAWPSAPDPDPFIPLSLQQALHMPGADANRELQLAREMLDGLQGAAGEVLFSHALMDGAEELQPSPLLDHCARVAVETLGLEPLTQWETQMLSRPVMEETRDQGLPVADRVQGGASLFRHQSQCPFRAFAEHRLGARSYPGVHAGLDAAQRGSLLHQALDIFWEQTGDQHHLLNLDAAALQQRIRVSVSAALGVFEGHQPGLLGARGRDIEARRLQELLTRWMEEEKARAGFRVLAREERFEGRIRHIDYRLFVDRIDELEDGRLVLMDYKTGRVTPSDWFGERPDDPQLPLYSTVLDTDRVAAVVFARLRPDTLGFSGVVATDALLPGLPPRRGSSAVRQASEEWPQVLHQWRETVDGLAAEFSEGRADVAPRDGSATCEQSYCELMALCRLHSQEQEDIPE</sequence>
<reference evidence="2 3" key="1">
    <citation type="journal article" date="2014" name="PLoS ONE">
        <title>Physiological and genomic features of a novel sulfur-oxidizing gammaproteobacterium belonging to a previously uncultivated symbiotic lineage isolated from a hydrothermal vent.</title>
        <authorList>
            <person name="Nunoura T."/>
            <person name="Takaki Y."/>
            <person name="Kazama H."/>
            <person name="Kakuta J."/>
            <person name="Shimamura S."/>
            <person name="Makita H."/>
            <person name="Hirai M."/>
            <person name="Miyazaki M."/>
            <person name="Takai K."/>
        </authorList>
    </citation>
    <scope>NUCLEOTIDE SEQUENCE [LARGE SCALE GENOMIC DNA]</scope>
    <source>
        <strain evidence="2 3">Hiromi1</strain>
    </source>
</reference>
<dbReference type="Gene3D" id="3.90.320.10">
    <property type="match status" value="1"/>
</dbReference>
<organism evidence="2 3">
    <name type="scientific">Thiolapillus brandeum</name>
    <dbReference type="NCBI Taxonomy" id="1076588"/>
    <lineage>
        <taxon>Bacteria</taxon>
        <taxon>Pseudomonadati</taxon>
        <taxon>Pseudomonadota</taxon>
        <taxon>Gammaproteobacteria</taxon>
        <taxon>Chromatiales</taxon>
        <taxon>Sedimenticolaceae</taxon>
        <taxon>Thiolapillus</taxon>
    </lineage>
</organism>
<proteinExistence type="predicted"/>
<dbReference type="Pfam" id="PF12705">
    <property type="entry name" value="PDDEXK_1"/>
    <property type="match status" value="1"/>
</dbReference>
<dbReference type="NCBIfam" id="TIGR03623">
    <property type="entry name" value="probable DNA repair protein"/>
    <property type="match status" value="1"/>
</dbReference>
<keyword evidence="3" id="KW-1185">Reference proteome</keyword>